<evidence type="ECO:0008006" key="3">
    <source>
        <dbReference type="Google" id="ProtNLM"/>
    </source>
</evidence>
<dbReference type="SUPFAM" id="SSF48452">
    <property type="entry name" value="TPR-like"/>
    <property type="match status" value="1"/>
</dbReference>
<dbReference type="Proteomes" id="UP000001203">
    <property type="component" value="Chromosome circular"/>
</dbReference>
<dbReference type="InterPro" id="IPR011990">
    <property type="entry name" value="TPR-like_helical_dom_sf"/>
</dbReference>
<proteinExistence type="predicted"/>
<dbReference type="STRING" id="43989.cce_3628"/>
<reference evidence="1 2" key="1">
    <citation type="journal article" date="2008" name="Proc. Natl. Acad. Sci. U.S.A.">
        <title>The genome of Cyanothece 51142, a unicellular diazotrophic cyanobacterium important in the marine nitrogen cycle.</title>
        <authorList>
            <person name="Welsh E.A."/>
            <person name="Liberton M."/>
            <person name="Stoeckel J."/>
            <person name="Loh T."/>
            <person name="Elvitigala T."/>
            <person name="Wang C."/>
            <person name="Wollam A."/>
            <person name="Fulton R.S."/>
            <person name="Clifton S.W."/>
            <person name="Jacobs J.M."/>
            <person name="Aurora R."/>
            <person name="Ghosh B.K."/>
            <person name="Sherman L.A."/>
            <person name="Smith R.D."/>
            <person name="Wilson R.K."/>
            <person name="Pakrasi H.B."/>
        </authorList>
    </citation>
    <scope>NUCLEOTIDE SEQUENCE [LARGE SCALE GENOMIC DNA]</scope>
    <source>
        <strain evidence="2">ATCC 51142 / BH68</strain>
    </source>
</reference>
<evidence type="ECO:0000313" key="2">
    <source>
        <dbReference type="Proteomes" id="UP000001203"/>
    </source>
</evidence>
<accession>B1X0T7</accession>
<dbReference type="KEGG" id="cyt:cce_3628"/>
<dbReference type="Gene3D" id="1.25.40.10">
    <property type="entry name" value="Tetratricopeptide repeat domain"/>
    <property type="match status" value="1"/>
</dbReference>
<gene>
    <name evidence="1" type="ordered locus">cce_3628</name>
</gene>
<dbReference type="AlphaFoldDB" id="B1X0T7"/>
<name>B1X0T7_CROS5</name>
<organism evidence="1 2">
    <name type="scientific">Crocosphaera subtropica (strain ATCC 51142 / BH68)</name>
    <name type="common">Cyanothece sp. (strain ATCC 51142)</name>
    <dbReference type="NCBI Taxonomy" id="43989"/>
    <lineage>
        <taxon>Bacteria</taxon>
        <taxon>Bacillati</taxon>
        <taxon>Cyanobacteriota</taxon>
        <taxon>Cyanophyceae</taxon>
        <taxon>Oscillatoriophycideae</taxon>
        <taxon>Chroococcales</taxon>
        <taxon>Aphanothecaceae</taxon>
        <taxon>Crocosphaera</taxon>
        <taxon>Crocosphaera subtropica</taxon>
    </lineage>
</organism>
<dbReference type="eggNOG" id="COG4783">
    <property type="taxonomic scope" value="Bacteria"/>
</dbReference>
<protein>
    <recommendedName>
        <fullName evidence="3">Tetratricopeptide repeat protein</fullName>
    </recommendedName>
</protein>
<dbReference type="EMBL" id="CP000806">
    <property type="protein sequence ID" value="ACB52976.1"/>
    <property type="molecule type" value="Genomic_DNA"/>
</dbReference>
<sequence length="381" mass="43850">MYFSSLEFSIYTPNQTIDTAMVESIINAINSENYEEASQLLQQLQQDDPDNIWIPFYQARLAEAQGNVSFANERYRELLPNAVNPKLMRQIRQGIERINQQEIKERQTALDEAMAESGSQEMGILVLEAISNELKKTAAQKFGEIMAIDPYTARLQLPSRSWRLYRTGAIGKLNFQAEQLKQADIPCFTALLGKVNRLKVYSVLYIESVDPKVTIVYEPKKGQRDIFTFEWSEVEQRVEGLLPIFEECVDIGLRGQLKRTTATLDYAKMCDLHLPKKNTIIRLCDQQYRFLEGISFSDKQKAQDGQATMKESWQHIMAFINEKNPSILTWSEFTPFGESAIDFQELLKLIHPHVGLLRREETPWDGAFHLYSSLAFLKTLS</sequence>
<keyword evidence="2" id="KW-1185">Reference proteome</keyword>
<dbReference type="HOGENOM" id="CLU_749331_0_0_3"/>
<evidence type="ECO:0000313" key="1">
    <source>
        <dbReference type="EMBL" id="ACB52976.1"/>
    </source>
</evidence>